<gene>
    <name evidence="1" type="ORF">TRFO_16867</name>
</gene>
<name>A0A1J4KP89_9EUKA</name>
<protein>
    <submittedName>
        <fullName evidence="1">Uncharacterized protein</fullName>
    </submittedName>
</protein>
<proteinExistence type="predicted"/>
<accession>A0A1J4KP89</accession>
<dbReference type="SUPFAM" id="SSF48371">
    <property type="entry name" value="ARM repeat"/>
    <property type="match status" value="1"/>
</dbReference>
<evidence type="ECO:0000313" key="2">
    <source>
        <dbReference type="Proteomes" id="UP000179807"/>
    </source>
</evidence>
<dbReference type="VEuPathDB" id="TrichDB:TRFO_16867"/>
<dbReference type="RefSeq" id="XP_068366249.1">
    <property type="nucleotide sequence ID" value="XM_068499245.1"/>
</dbReference>
<dbReference type="InterPro" id="IPR016024">
    <property type="entry name" value="ARM-type_fold"/>
</dbReference>
<organism evidence="1 2">
    <name type="scientific">Tritrichomonas foetus</name>
    <dbReference type="NCBI Taxonomy" id="1144522"/>
    <lineage>
        <taxon>Eukaryota</taxon>
        <taxon>Metamonada</taxon>
        <taxon>Parabasalia</taxon>
        <taxon>Tritrichomonadida</taxon>
        <taxon>Tritrichomonadidae</taxon>
        <taxon>Tritrichomonas</taxon>
    </lineage>
</organism>
<comment type="caution">
    <text evidence="1">The sequence shown here is derived from an EMBL/GenBank/DDBJ whole genome shotgun (WGS) entry which is preliminary data.</text>
</comment>
<sequence>MIENIFTQKVIPNQIKLQFLEEEKKPKNQKNPEKSEIENNNNFALSKLNEAFEQLLIQNNPSVLEIYRFIINHLGYINDIENKFKVKILQDARLVQNVELSSCALELISYFAQDSVDLTKIVLQSLDYNCIHSYFKSNSMTYNITHLLTVILKFSRYAPYVLKETDVYRNLSVMHEPINENKNTQLTFNLSLIKSAILSFPEYDNFQTILDDFCTYLIKLVSEDFIPDPCYKLFCECLVQCILRTNPIITSKCIEKMFISGAFDFIVNLWTQSDIDLNLNICLIIYVSCIYHPNLVATRNFYYYIDYRFNCEYSSNNENENGNKSEIENKIRKIQYFFIYSCAILIGKDLKMQIPVFNGQLNLVDKIYDLLLNGSFNLKIAAMQFFWRSCLVKHSKFIPTYIKSHNIAPILIELFGQTDGLLLIGSYDDVVELLNKAEEKGDMKENPIIQQILNQECYDIIYHLAVENENEQIRNAAQLVLDKVFVDDKES</sequence>
<reference evidence="1" key="1">
    <citation type="submission" date="2016-10" db="EMBL/GenBank/DDBJ databases">
        <authorList>
            <person name="Benchimol M."/>
            <person name="Almeida L.G."/>
            <person name="Vasconcelos A.T."/>
            <person name="Perreira-Neves A."/>
            <person name="Rosa I.A."/>
            <person name="Tasca T."/>
            <person name="Bogo M.R."/>
            <person name="de Souza W."/>
        </authorList>
    </citation>
    <scope>NUCLEOTIDE SEQUENCE [LARGE SCALE GENOMIC DNA]</scope>
    <source>
        <strain evidence="1">K</strain>
    </source>
</reference>
<evidence type="ECO:0000313" key="1">
    <source>
        <dbReference type="EMBL" id="OHT13113.1"/>
    </source>
</evidence>
<dbReference type="Proteomes" id="UP000179807">
    <property type="component" value="Unassembled WGS sequence"/>
</dbReference>
<dbReference type="InterPro" id="IPR011989">
    <property type="entry name" value="ARM-like"/>
</dbReference>
<dbReference type="AlphaFoldDB" id="A0A1J4KP89"/>
<dbReference type="GeneID" id="94833949"/>
<keyword evidence="2" id="KW-1185">Reference proteome</keyword>
<dbReference type="Gene3D" id="1.25.10.10">
    <property type="entry name" value="Leucine-rich Repeat Variant"/>
    <property type="match status" value="1"/>
</dbReference>
<dbReference type="EMBL" id="MLAK01000548">
    <property type="protein sequence ID" value="OHT13113.1"/>
    <property type="molecule type" value="Genomic_DNA"/>
</dbReference>